<feature type="transmembrane region" description="Helical" evidence="1">
    <location>
        <begin position="498"/>
        <end position="519"/>
    </location>
</feature>
<feature type="transmembrane region" description="Helical" evidence="1">
    <location>
        <begin position="151"/>
        <end position="169"/>
    </location>
</feature>
<keyword evidence="1" id="KW-1133">Transmembrane helix</keyword>
<gene>
    <name evidence="2" type="ordered locus">CLDAP_14050</name>
</gene>
<keyword evidence="1" id="KW-0812">Transmembrane</keyword>
<accession>I0I2F7</accession>
<reference evidence="2 3" key="1">
    <citation type="submission" date="2012-02" db="EMBL/GenBank/DDBJ databases">
        <title>Complete genome sequence of Caldilinea aerophila DSM 14535 (= NBRC 102666).</title>
        <authorList>
            <person name="Oguchi A."/>
            <person name="Hosoyama A."/>
            <person name="Sekine M."/>
            <person name="Fukai R."/>
            <person name="Kato Y."/>
            <person name="Nakamura S."/>
            <person name="Hanada S."/>
            <person name="Yamazaki S."/>
            <person name="Fujita N."/>
        </authorList>
    </citation>
    <scope>NUCLEOTIDE SEQUENCE [LARGE SCALE GENOMIC DNA]</scope>
    <source>
        <strain evidence="3">DSM 14535 / JCM 11387 / NBRC 104270 / STL-6-O1</strain>
    </source>
</reference>
<feature type="transmembrane region" description="Helical" evidence="1">
    <location>
        <begin position="458"/>
        <end position="478"/>
    </location>
</feature>
<feature type="transmembrane region" description="Helical" evidence="1">
    <location>
        <begin position="32"/>
        <end position="51"/>
    </location>
</feature>
<feature type="transmembrane region" description="Helical" evidence="1">
    <location>
        <begin position="389"/>
        <end position="408"/>
    </location>
</feature>
<dbReference type="EMBL" id="AP012337">
    <property type="protein sequence ID" value="BAL99444.1"/>
    <property type="molecule type" value="Genomic_DNA"/>
</dbReference>
<evidence type="ECO:0000313" key="2">
    <source>
        <dbReference type="EMBL" id="BAL99444.1"/>
    </source>
</evidence>
<feature type="transmembrane region" description="Helical" evidence="1">
    <location>
        <begin position="116"/>
        <end position="144"/>
    </location>
</feature>
<feature type="transmembrane region" description="Helical" evidence="1">
    <location>
        <begin position="175"/>
        <end position="199"/>
    </location>
</feature>
<evidence type="ECO:0000256" key="1">
    <source>
        <dbReference type="SAM" id="Phobius"/>
    </source>
</evidence>
<keyword evidence="3" id="KW-1185">Reference proteome</keyword>
<feature type="transmembrane region" description="Helical" evidence="1">
    <location>
        <begin position="358"/>
        <end position="377"/>
    </location>
</feature>
<feature type="transmembrane region" description="Helical" evidence="1">
    <location>
        <begin position="320"/>
        <end position="338"/>
    </location>
</feature>
<dbReference type="AlphaFoldDB" id="I0I2F7"/>
<keyword evidence="1" id="KW-0472">Membrane</keyword>
<feature type="transmembrane region" description="Helical" evidence="1">
    <location>
        <begin position="284"/>
        <end position="308"/>
    </location>
</feature>
<dbReference type="KEGG" id="cap:CLDAP_14050"/>
<protein>
    <submittedName>
        <fullName evidence="2">Uncharacterized protein</fullName>
    </submittedName>
</protein>
<proteinExistence type="predicted"/>
<name>I0I2F7_CALAS</name>
<organism evidence="2 3">
    <name type="scientific">Caldilinea aerophila (strain DSM 14535 / JCM 11387 / NBRC 104270 / STL-6-O1)</name>
    <dbReference type="NCBI Taxonomy" id="926550"/>
    <lineage>
        <taxon>Bacteria</taxon>
        <taxon>Bacillati</taxon>
        <taxon>Chloroflexota</taxon>
        <taxon>Caldilineae</taxon>
        <taxon>Caldilineales</taxon>
        <taxon>Caldilineaceae</taxon>
        <taxon>Caldilinea</taxon>
    </lineage>
</organism>
<dbReference type="PATRIC" id="fig|926550.5.peg.1484"/>
<evidence type="ECO:0000313" key="3">
    <source>
        <dbReference type="Proteomes" id="UP000007880"/>
    </source>
</evidence>
<dbReference type="HOGENOM" id="CLU_303201_0_0_0"/>
<dbReference type="STRING" id="926550.CLDAP_14050"/>
<feature type="transmembrane region" description="Helical" evidence="1">
    <location>
        <begin position="206"/>
        <end position="229"/>
    </location>
</feature>
<dbReference type="Proteomes" id="UP000007880">
    <property type="component" value="Chromosome"/>
</dbReference>
<sequence length="982" mass="112206">MREPLNSSTQKLSWSLQRKHVPLLGLTPQQRVRLIACLVALLYFGASVYFFRGVIAGIPDVLAGRAVINGDELVPFFNPMSQLIDQAAGKFNQLTHGYEFRVRYAFLTTWMRYYKILPFAIVLVIPAIAYAGYLAVSIFLSAAFKQLPTEVIYTASATPVAVIFLIMTYSKVTHFYTLILGFSMFLIAATLVTYGMLFAERGAYRLIAAAAVVTLFNPAVHYLILFALYQSMTVGGILLWEGVRFIRRGGLHSVFSPQRWVPCLHPKQLWLERAALLATPTVRAIVAMVFLGIFALVPYGLFVKFIALRGVPNLSETVPGDFYFITDASIPYIHLLSFDMAGIMDKMMTGDYLAKEPRYANMVYTGLTLLPLLLPAMRKRLFDTPARRRFLFIAYLNVFFAMWATLGYSEPPWLPTFHRTISAISLIAYGMESTIGDLVLRVTSTIVQVLRFPHRFELILFMMACILMPLSLSQLIVWTQAKLRRGINARFNPRVLNLAIWVAVPMLALLGFAPLFSAWQYRETFLSGDFRSFLSPYPVTPLREVRDFLRQQPPGKLVVLPPTETAKVVVDINGVERKFIDKFHIYYLDLPSYYYGLTGDSDNKFEFFLLLRAMYYRQPWWINIARDLHLRYIVINRELMANTVGGAEYLREIEKVIIPEMDSYPQYLQRRYENESYLVYEFTDLPRAPRVPLFIDLGWNEFILALSRNLALSRCYDLRYTVVSDDLIDYPNLFTLTNSPEKTALNLYTKANPERFFSVSSNIFAFNPNIVPSSYYLSPMFRLFQFFSDSKWNRLNMITPGLYGTIKGSFIAVPKATKFRIDAKFPEPGRYRILLRGAATMNVLEMRSRALGLHREVSLKARPGWLDFYDRREVFSSKRQPLDITQYTIEELERLIPTSVVAVNNRYQYFDLGVVEVQKKGAAIFYFNKQDNNPLLVEGILVIPEAEYQTLQLPDNVHAVDKVGALGCTSLEGGISARGGAQ</sequence>